<reference evidence="2" key="1">
    <citation type="journal article" date="2020" name="mSystems">
        <title>Genome- and Community-Level Interaction Insights into Carbon Utilization and Element Cycling Functions of Hydrothermarchaeota in Hydrothermal Sediment.</title>
        <authorList>
            <person name="Zhou Z."/>
            <person name="Liu Y."/>
            <person name="Xu W."/>
            <person name="Pan J."/>
            <person name="Luo Z.H."/>
            <person name="Li M."/>
        </authorList>
    </citation>
    <scope>NUCLEOTIDE SEQUENCE [LARGE SCALE GENOMIC DNA]</scope>
    <source>
        <strain evidence="2">SpSt-110</strain>
    </source>
</reference>
<organism evidence="2">
    <name type="scientific">Thermogladius calderae</name>
    <dbReference type="NCBI Taxonomy" id="1200300"/>
    <lineage>
        <taxon>Archaea</taxon>
        <taxon>Thermoproteota</taxon>
        <taxon>Thermoprotei</taxon>
        <taxon>Desulfurococcales</taxon>
        <taxon>Desulfurococcaceae</taxon>
        <taxon>Thermogladius</taxon>
    </lineage>
</organism>
<name>A0A7J3XZ10_9CREN</name>
<feature type="transmembrane region" description="Helical" evidence="1">
    <location>
        <begin position="50"/>
        <end position="71"/>
    </location>
</feature>
<protein>
    <submittedName>
        <fullName evidence="2">Uncharacterized protein</fullName>
    </submittedName>
</protein>
<proteinExistence type="predicted"/>
<keyword evidence="1" id="KW-0472">Membrane</keyword>
<dbReference type="AlphaFoldDB" id="A0A7J3XZ10"/>
<keyword evidence="1" id="KW-0812">Transmembrane</keyword>
<evidence type="ECO:0000256" key="1">
    <source>
        <dbReference type="SAM" id="Phobius"/>
    </source>
</evidence>
<feature type="transmembrane region" description="Helical" evidence="1">
    <location>
        <begin position="12"/>
        <end position="30"/>
    </location>
</feature>
<evidence type="ECO:0000313" key="2">
    <source>
        <dbReference type="EMBL" id="HHP67793.1"/>
    </source>
</evidence>
<keyword evidence="1" id="KW-1133">Transmembrane helix</keyword>
<comment type="caution">
    <text evidence="2">The sequence shown here is derived from an EMBL/GenBank/DDBJ whole genome shotgun (WGS) entry which is preliminary data.</text>
</comment>
<dbReference type="EMBL" id="DRYK01000044">
    <property type="protein sequence ID" value="HHP67793.1"/>
    <property type="molecule type" value="Genomic_DNA"/>
</dbReference>
<feature type="transmembrane region" description="Helical" evidence="1">
    <location>
        <begin position="83"/>
        <end position="116"/>
    </location>
</feature>
<sequence length="125" mass="13581">MVNRVVVSTSLLMAGVLFAAESAWVFYIGFSFLGDLLAYVKPFAIYLENLHHLIIIFNLVLSLLSITLGMLVRKLEERRLVHLSPVVMAIAVTSLFVGGGFMIGAGLSALATSILLSEGVESRLR</sequence>
<gene>
    <name evidence="2" type="ORF">ENM60_03245</name>
</gene>
<accession>A0A7J3XZ10</accession>